<evidence type="ECO:0000313" key="2">
    <source>
        <dbReference type="Proteomes" id="UP000275846"/>
    </source>
</evidence>
<dbReference type="GO" id="GO:0005763">
    <property type="term" value="C:mitochondrial small ribosomal subunit"/>
    <property type="evidence" value="ECO:0007669"/>
    <property type="project" value="TreeGrafter"/>
</dbReference>
<dbReference type="Pfam" id="PF10246">
    <property type="entry name" value="MRP-S35"/>
    <property type="match status" value="1"/>
</dbReference>
<dbReference type="OrthoDB" id="294378at2759"/>
<dbReference type="WBParaSite" id="SSLN_0001680401-mRNA-1">
    <property type="protein sequence ID" value="SSLN_0001680401-mRNA-1"/>
    <property type="gene ID" value="SSLN_0001680401"/>
</dbReference>
<gene>
    <name evidence="1" type="ORF">SSLN_LOCUS16192</name>
</gene>
<protein>
    <submittedName>
        <fullName evidence="3">28S ribosomal protein S28, mitochondrial</fullName>
    </submittedName>
</protein>
<keyword evidence="2" id="KW-1185">Reference proteome</keyword>
<dbReference type="PANTHER" id="PTHR13447">
    <property type="entry name" value="MITOCHONDRIAL 28S RIBOSOMAL PROTEIN S28"/>
    <property type="match status" value="1"/>
</dbReference>
<proteinExistence type="predicted"/>
<dbReference type="STRING" id="70667.A0A183TI94"/>
<evidence type="ECO:0000313" key="3">
    <source>
        <dbReference type="WBParaSite" id="SSLN_0001680401-mRNA-1"/>
    </source>
</evidence>
<dbReference type="PANTHER" id="PTHR13447:SF2">
    <property type="entry name" value="SMALL RIBOSOMAL SUBUNIT PROTEIN BS1M"/>
    <property type="match status" value="1"/>
</dbReference>
<accession>A0A183TI94</accession>
<reference evidence="1 2" key="2">
    <citation type="submission" date="2018-11" db="EMBL/GenBank/DDBJ databases">
        <authorList>
            <consortium name="Pathogen Informatics"/>
        </authorList>
    </citation>
    <scope>NUCLEOTIDE SEQUENCE [LARGE SCALE GENOMIC DNA]</scope>
    <source>
        <strain evidence="1 2">NST_G2</strain>
    </source>
</reference>
<dbReference type="Proteomes" id="UP000275846">
    <property type="component" value="Unassembled WGS sequence"/>
</dbReference>
<name>A0A183TI94_SCHSO</name>
<dbReference type="AlphaFoldDB" id="A0A183TI94"/>
<dbReference type="EMBL" id="UYSU01040781">
    <property type="protein sequence ID" value="VDM02578.1"/>
    <property type="molecule type" value="Genomic_DNA"/>
</dbReference>
<reference evidence="3" key="1">
    <citation type="submission" date="2016-06" db="UniProtKB">
        <authorList>
            <consortium name="WormBaseParasite"/>
        </authorList>
    </citation>
    <scope>IDENTIFICATION</scope>
</reference>
<organism evidence="3">
    <name type="scientific">Schistocephalus solidus</name>
    <name type="common">Tapeworm</name>
    <dbReference type="NCBI Taxonomy" id="70667"/>
    <lineage>
        <taxon>Eukaryota</taxon>
        <taxon>Metazoa</taxon>
        <taxon>Spiralia</taxon>
        <taxon>Lophotrochozoa</taxon>
        <taxon>Platyhelminthes</taxon>
        <taxon>Cestoda</taxon>
        <taxon>Eucestoda</taxon>
        <taxon>Diphyllobothriidea</taxon>
        <taxon>Diphyllobothriidae</taxon>
        <taxon>Schistocephalus</taxon>
    </lineage>
</organism>
<sequence length="189" mass="21537">MLPNYSFCLPFSQTDVKRRRISAPRLVPWTSNLFLKEVKCKKFVSNSPPKSFAKMFRESTFVQLGNFKQRELIGVVIENANDTDLYIDFGGKFHAVCPQPQGHFYPRGSLVRIRLRDPEMANRFMINTKAISLHEADAVLLGPYRGQVVPQSEASLNSGFIPITEESSSSFLPVRDNRNVVSSEHWKLD</sequence>
<evidence type="ECO:0000313" key="1">
    <source>
        <dbReference type="EMBL" id="VDM02578.1"/>
    </source>
</evidence>
<dbReference type="InterPro" id="IPR019375">
    <property type="entry name" value="Ribosomal_bS1m"/>
</dbReference>